<evidence type="ECO:0000313" key="2">
    <source>
        <dbReference type="EMBL" id="SFE03415.1"/>
    </source>
</evidence>
<evidence type="ECO:0000313" key="3">
    <source>
        <dbReference type="Proteomes" id="UP000199323"/>
    </source>
</evidence>
<protein>
    <submittedName>
        <fullName evidence="2">Uncharacterized protein</fullName>
    </submittedName>
</protein>
<proteinExistence type="predicted"/>
<organism evidence="2 3">
    <name type="scientific">Actinacidiphila alni</name>
    <dbReference type="NCBI Taxonomy" id="380248"/>
    <lineage>
        <taxon>Bacteria</taxon>
        <taxon>Bacillati</taxon>
        <taxon>Actinomycetota</taxon>
        <taxon>Actinomycetes</taxon>
        <taxon>Kitasatosporales</taxon>
        <taxon>Streptomycetaceae</taxon>
        <taxon>Actinacidiphila</taxon>
    </lineage>
</organism>
<name>A0A1I1X7L8_9ACTN</name>
<feature type="region of interest" description="Disordered" evidence="1">
    <location>
        <begin position="1"/>
        <end position="69"/>
    </location>
</feature>
<dbReference type="Proteomes" id="UP000199323">
    <property type="component" value="Unassembled WGS sequence"/>
</dbReference>
<dbReference type="EMBL" id="FONG01000001">
    <property type="protein sequence ID" value="SFE03415.1"/>
    <property type="molecule type" value="Genomic_DNA"/>
</dbReference>
<sequence length="69" mass="7250">MENLPGYDVDPGSEVSWLSTSTRQATLRPGQRVRTTVTLDGGDPAITGPGRCTAPPRTRSPTPVTLTVG</sequence>
<gene>
    <name evidence="2" type="ORF">SAMN05216251_101236</name>
</gene>
<feature type="compositionally biased region" description="Polar residues" evidence="1">
    <location>
        <begin position="16"/>
        <end position="25"/>
    </location>
</feature>
<reference evidence="2 3" key="1">
    <citation type="submission" date="2016-10" db="EMBL/GenBank/DDBJ databases">
        <authorList>
            <person name="de Groot N.N."/>
        </authorList>
    </citation>
    <scope>NUCLEOTIDE SEQUENCE [LARGE SCALE GENOMIC DNA]</scope>
    <source>
        <strain evidence="2 3">CGMCC 4.3510</strain>
    </source>
</reference>
<dbReference type="AlphaFoldDB" id="A0A1I1X7L8"/>
<feature type="compositionally biased region" description="Polar residues" evidence="1">
    <location>
        <begin position="59"/>
        <end position="69"/>
    </location>
</feature>
<evidence type="ECO:0000256" key="1">
    <source>
        <dbReference type="SAM" id="MobiDB-lite"/>
    </source>
</evidence>
<keyword evidence="3" id="KW-1185">Reference proteome</keyword>
<accession>A0A1I1X7L8</accession>